<dbReference type="Pfam" id="PF08299">
    <property type="entry name" value="Bac_DnaA_C"/>
    <property type="match status" value="1"/>
</dbReference>
<evidence type="ECO:0000256" key="6">
    <source>
        <dbReference type="ARBA" id="ARBA00023121"/>
    </source>
</evidence>
<dbReference type="SUPFAM" id="SSF52540">
    <property type="entry name" value="P-loop containing nucleoside triphosphate hydrolases"/>
    <property type="match status" value="1"/>
</dbReference>
<dbReference type="RefSeq" id="WP_007050523.1">
    <property type="nucleotide sequence ID" value="NZ_CABKNJ010000001.1"/>
</dbReference>
<dbReference type="PANTHER" id="PTHR30050:SF2">
    <property type="entry name" value="CHROMOSOMAL REPLICATION INITIATOR PROTEIN DNAA"/>
    <property type="match status" value="1"/>
</dbReference>
<dbReference type="SUPFAM" id="SSF48295">
    <property type="entry name" value="TrpR-like"/>
    <property type="match status" value="1"/>
</dbReference>
<dbReference type="InterPro" id="IPR003593">
    <property type="entry name" value="AAA+_ATPase"/>
</dbReference>
<comment type="domain">
    <text evidence="8">Domain I is involved in oligomerization and binding regulators, domain II is flexibile and of varying length in different bacteria, domain III forms the AAA+ region, while domain IV binds dsDNA.</text>
</comment>
<comment type="similarity">
    <text evidence="1 8 11">Belongs to the DnaA family.</text>
</comment>
<dbReference type="CDD" id="cd00009">
    <property type="entry name" value="AAA"/>
    <property type="match status" value="1"/>
</dbReference>
<evidence type="ECO:0000256" key="4">
    <source>
        <dbReference type="ARBA" id="ARBA00022741"/>
    </source>
</evidence>
<gene>
    <name evidence="8 14" type="primary">dnaA</name>
    <name evidence="14" type="ORF">DW687_00790</name>
</gene>
<proteinExistence type="inferred from homology"/>
<evidence type="ECO:0000256" key="10">
    <source>
        <dbReference type="RuleBase" id="RU000577"/>
    </source>
</evidence>
<dbReference type="GO" id="GO:0005737">
    <property type="term" value="C:cytoplasm"/>
    <property type="evidence" value="ECO:0007669"/>
    <property type="project" value="UniProtKB-SubCell"/>
</dbReference>
<evidence type="ECO:0000256" key="11">
    <source>
        <dbReference type="RuleBase" id="RU004227"/>
    </source>
</evidence>
<dbReference type="GeneID" id="98000814"/>
<dbReference type="GO" id="GO:0005524">
    <property type="term" value="F:ATP binding"/>
    <property type="evidence" value="ECO:0007669"/>
    <property type="project" value="UniProtKB-UniRule"/>
</dbReference>
<keyword evidence="5 8" id="KW-0067">ATP-binding</keyword>
<dbReference type="InterPro" id="IPR020591">
    <property type="entry name" value="Chromosome_initiator_DnaA-like"/>
</dbReference>
<organism evidence="14 15">
    <name type="scientific">Anaerofustis stercorihominis</name>
    <dbReference type="NCBI Taxonomy" id="214853"/>
    <lineage>
        <taxon>Bacteria</taxon>
        <taxon>Bacillati</taxon>
        <taxon>Bacillota</taxon>
        <taxon>Clostridia</taxon>
        <taxon>Eubacteriales</taxon>
        <taxon>Eubacteriaceae</taxon>
        <taxon>Anaerofustis</taxon>
    </lineage>
</organism>
<feature type="region of interest" description="Domain I, interacts with DnaA modulators" evidence="8">
    <location>
        <begin position="1"/>
        <end position="97"/>
    </location>
</feature>
<evidence type="ECO:0000256" key="9">
    <source>
        <dbReference type="NCBIfam" id="TIGR00362"/>
    </source>
</evidence>
<dbReference type="InterPro" id="IPR013159">
    <property type="entry name" value="DnaA_C"/>
</dbReference>
<dbReference type="PRINTS" id="PR00051">
    <property type="entry name" value="DNAA"/>
</dbReference>
<dbReference type="FunFam" id="1.10.8.60:FF:000003">
    <property type="entry name" value="Chromosomal replication initiator protein DnaA"/>
    <property type="match status" value="1"/>
</dbReference>
<dbReference type="InterPro" id="IPR027417">
    <property type="entry name" value="P-loop_NTPase"/>
</dbReference>
<keyword evidence="7 8" id="KW-0238">DNA-binding</keyword>
<dbReference type="GO" id="GO:0005886">
    <property type="term" value="C:plasma membrane"/>
    <property type="evidence" value="ECO:0007669"/>
    <property type="project" value="TreeGrafter"/>
</dbReference>
<keyword evidence="6 8" id="KW-0446">Lipid-binding</keyword>
<evidence type="ECO:0000256" key="7">
    <source>
        <dbReference type="ARBA" id="ARBA00023125"/>
    </source>
</evidence>
<dbReference type="SMART" id="SM00760">
    <property type="entry name" value="Bac_DnaA_C"/>
    <property type="match status" value="1"/>
</dbReference>
<dbReference type="GO" id="GO:0003688">
    <property type="term" value="F:DNA replication origin binding"/>
    <property type="evidence" value="ECO:0007669"/>
    <property type="project" value="UniProtKB-UniRule"/>
</dbReference>
<comment type="caution">
    <text evidence="8">Lacks conserved residue(s) required for the propagation of feature annotation.</text>
</comment>
<dbReference type="Pfam" id="PF00308">
    <property type="entry name" value="Bac_DnaA"/>
    <property type="match status" value="1"/>
</dbReference>
<dbReference type="Proteomes" id="UP000261212">
    <property type="component" value="Unassembled WGS sequence"/>
</dbReference>
<evidence type="ECO:0000259" key="13">
    <source>
        <dbReference type="SMART" id="SM00760"/>
    </source>
</evidence>
<dbReference type="InterPro" id="IPR038454">
    <property type="entry name" value="DnaA_N_sf"/>
</dbReference>
<feature type="binding site" evidence="8">
    <location>
        <position position="164"/>
    </location>
    <ligand>
        <name>ATP</name>
        <dbReference type="ChEBI" id="CHEBI:30616"/>
    </ligand>
</feature>
<dbReference type="Gene3D" id="1.10.8.60">
    <property type="match status" value="1"/>
</dbReference>
<dbReference type="FunFam" id="3.40.50.300:FF:000150">
    <property type="entry name" value="Chromosomal replication initiator protein DnaA"/>
    <property type="match status" value="1"/>
</dbReference>
<feature type="binding site" evidence="8">
    <location>
        <position position="166"/>
    </location>
    <ligand>
        <name>ATP</name>
        <dbReference type="ChEBI" id="CHEBI:30616"/>
    </ligand>
</feature>
<reference evidence="14 15" key="1">
    <citation type="submission" date="2018-08" db="EMBL/GenBank/DDBJ databases">
        <title>A genome reference for cultivated species of the human gut microbiota.</title>
        <authorList>
            <person name="Zou Y."/>
            <person name="Xue W."/>
            <person name="Luo G."/>
        </authorList>
    </citation>
    <scope>NUCLEOTIDE SEQUENCE [LARGE SCALE GENOMIC DNA]</scope>
    <source>
        <strain evidence="14 15">AM25-6</strain>
    </source>
</reference>
<accession>A0A3E3E0N2</accession>
<evidence type="ECO:0000256" key="2">
    <source>
        <dbReference type="ARBA" id="ARBA00022490"/>
    </source>
</evidence>
<evidence type="ECO:0000256" key="8">
    <source>
        <dbReference type="HAMAP-Rule" id="MF_00377"/>
    </source>
</evidence>
<feature type="binding site" evidence="8">
    <location>
        <position position="165"/>
    </location>
    <ligand>
        <name>ATP</name>
        <dbReference type="ChEBI" id="CHEBI:30616"/>
    </ligand>
</feature>
<comment type="subunit">
    <text evidence="8">Oligomerizes as a right-handed, spiral filament on DNA at oriC.</text>
</comment>
<comment type="caution">
    <text evidence="14">The sequence shown here is derived from an EMBL/GenBank/DDBJ whole genome shotgun (WGS) entry which is preliminary data.</text>
</comment>
<feature type="binding site" evidence="8">
    <location>
        <position position="162"/>
    </location>
    <ligand>
        <name>ATP</name>
        <dbReference type="ChEBI" id="CHEBI:30616"/>
    </ligand>
</feature>
<evidence type="ECO:0000256" key="5">
    <source>
        <dbReference type="ARBA" id="ARBA00022840"/>
    </source>
</evidence>
<dbReference type="InterPro" id="IPR010921">
    <property type="entry name" value="Trp_repressor/repl_initiator"/>
</dbReference>
<dbReference type="SMART" id="SM00382">
    <property type="entry name" value="AAA"/>
    <property type="match status" value="1"/>
</dbReference>
<dbReference type="GO" id="GO:0006270">
    <property type="term" value="P:DNA replication initiation"/>
    <property type="evidence" value="ECO:0007669"/>
    <property type="project" value="UniProtKB-UniRule"/>
</dbReference>
<protein>
    <recommendedName>
        <fullName evidence="8 9">Chromosomal replication initiator protein DnaA</fullName>
    </recommendedName>
</protein>
<dbReference type="Gene3D" id="3.30.300.180">
    <property type="match status" value="1"/>
</dbReference>
<dbReference type="GO" id="GO:0008289">
    <property type="term" value="F:lipid binding"/>
    <property type="evidence" value="ECO:0007669"/>
    <property type="project" value="UniProtKB-KW"/>
</dbReference>
<dbReference type="HAMAP" id="MF_00377">
    <property type="entry name" value="DnaA_bact"/>
    <property type="match status" value="1"/>
</dbReference>
<comment type="subcellular location">
    <subcellularLocation>
        <location evidence="8">Cytoplasm</location>
    </subcellularLocation>
</comment>
<dbReference type="NCBIfam" id="TIGR00362">
    <property type="entry name" value="DnaA"/>
    <property type="match status" value="1"/>
</dbReference>
<dbReference type="InterPro" id="IPR001957">
    <property type="entry name" value="Chromosome_initiator_DnaA"/>
</dbReference>
<dbReference type="CDD" id="cd06571">
    <property type="entry name" value="Bac_DnaA_C"/>
    <property type="match status" value="1"/>
</dbReference>
<dbReference type="AlphaFoldDB" id="A0A3E3E0N2"/>
<dbReference type="InterPro" id="IPR013317">
    <property type="entry name" value="DnaA_dom"/>
</dbReference>
<feature type="region of interest" description="Domain III, AAA+ region" evidence="8">
    <location>
        <begin position="118"/>
        <end position="334"/>
    </location>
</feature>
<dbReference type="GO" id="GO:0006275">
    <property type="term" value="P:regulation of DNA replication"/>
    <property type="evidence" value="ECO:0007669"/>
    <property type="project" value="UniProtKB-UniRule"/>
</dbReference>
<keyword evidence="4 8" id="KW-0547">Nucleotide-binding</keyword>
<evidence type="ECO:0000313" key="14">
    <source>
        <dbReference type="EMBL" id="RGD74896.1"/>
    </source>
</evidence>
<evidence type="ECO:0000259" key="12">
    <source>
        <dbReference type="SMART" id="SM00382"/>
    </source>
</evidence>
<dbReference type="Gene3D" id="1.10.1750.10">
    <property type="match status" value="1"/>
</dbReference>
<keyword evidence="2 8" id="KW-0963">Cytoplasm</keyword>
<feature type="domain" description="Chromosomal replication initiator DnaA C-terminal" evidence="13">
    <location>
        <begin position="362"/>
        <end position="431"/>
    </location>
</feature>
<keyword evidence="3 8" id="KW-0235">DNA replication</keyword>
<sequence length="456" mass="52444">MSFKTELWNNALEYLEDELSDFVFKEYFETSITPLAYENDTFFLQVPDEGNKILLEGQYAVLVENALKYYTQRYIKVKFVVASSNDMVYSENEAIDEIAAAEPKPSVEYNVYNTSYIQFNPKYTFDSFVVGPNNRFAHAASLAVADAPAKKYNPLFIYGGVGLGKTHLMHAIAQHILRKDPTKKVVLLSSEQFLNEFLDAIQNKTNVQFRNKYRNADVLLIDDIQFIAGKNETQNEFFHTFNALQGSNKQIILTSDKPPKEIPHLEDRLRSRFSLGLICDISMPDFETRLAILRKKAKEENYQVSNEILNYIAENIESNIRELEGLLLKVMALNEFYNKPLTLDLVKKQLKDIIDISDKKISMDLITKVVCDYYNISKADILSKRRTKNIAFPRQISMYLSRELTDSSLPAIGDYYGGRDHSTVIHGYDKIKEELKTNGTLEEEIKKITLEIKNSK</sequence>
<name>A0A3E3E0N2_9FIRM</name>
<dbReference type="PANTHER" id="PTHR30050">
    <property type="entry name" value="CHROMOSOMAL REPLICATION INITIATOR PROTEIN DNAA"/>
    <property type="match status" value="1"/>
</dbReference>
<dbReference type="Gene3D" id="3.40.50.300">
    <property type="entry name" value="P-loop containing nucleotide triphosphate hydrolases"/>
    <property type="match status" value="1"/>
</dbReference>
<dbReference type="EMBL" id="QUSM01000002">
    <property type="protein sequence ID" value="RGD74896.1"/>
    <property type="molecule type" value="Genomic_DNA"/>
</dbReference>
<comment type="function">
    <text evidence="8 10">Plays an essential role in the initiation and regulation of chromosomal replication. ATP-DnaA binds to the origin of replication (oriC) to initiate formation of the DNA replication initiation complex once per cell cycle. Binds the DnaA box (a 9 base pair repeat at the origin) and separates the double-stranded (ds)DNA. Forms a right-handed helical filament on oriC DNA; dsDNA binds to the exterior of the filament while single-stranded (ss)DNA is stabiized in the filament's interior. The ATP-DnaA-oriC complex binds and stabilizes one strand of the AT-rich DNA unwinding element (DUE), permitting loading of DNA polymerase. After initiation quickly degrades to an ADP-DnaA complex that is not apt for DNA replication. Binds acidic phospholipids.</text>
</comment>
<feature type="domain" description="AAA+ ATPase" evidence="12">
    <location>
        <begin position="151"/>
        <end position="279"/>
    </location>
</feature>
<evidence type="ECO:0000256" key="3">
    <source>
        <dbReference type="ARBA" id="ARBA00022705"/>
    </source>
</evidence>
<evidence type="ECO:0000313" key="15">
    <source>
        <dbReference type="Proteomes" id="UP000261212"/>
    </source>
</evidence>
<evidence type="ECO:0000256" key="1">
    <source>
        <dbReference type="ARBA" id="ARBA00006583"/>
    </source>
</evidence>
<feature type="region of interest" description="Domain IV, binds dsDNA" evidence="8">
    <location>
        <begin position="335"/>
        <end position="456"/>
    </location>
</feature>